<evidence type="ECO:0000256" key="1">
    <source>
        <dbReference type="SAM" id="MobiDB-lite"/>
    </source>
</evidence>
<feature type="transmembrane region" description="Helical" evidence="2">
    <location>
        <begin position="42"/>
        <end position="61"/>
    </location>
</feature>
<keyword evidence="2" id="KW-0472">Membrane</keyword>
<evidence type="ECO:0000313" key="4">
    <source>
        <dbReference type="Proteomes" id="UP000281553"/>
    </source>
</evidence>
<dbReference type="Proteomes" id="UP000281553">
    <property type="component" value="Unassembled WGS sequence"/>
</dbReference>
<name>A0A3P7LKR3_DIBLA</name>
<keyword evidence="2" id="KW-1133">Transmembrane helix</keyword>
<dbReference type="EMBL" id="UYRU01051415">
    <property type="protein sequence ID" value="VDN11423.1"/>
    <property type="molecule type" value="Genomic_DNA"/>
</dbReference>
<proteinExistence type="predicted"/>
<dbReference type="AlphaFoldDB" id="A0A3P7LKR3"/>
<organism evidence="3 4">
    <name type="scientific">Dibothriocephalus latus</name>
    <name type="common">Fish tapeworm</name>
    <name type="synonym">Diphyllobothrium latum</name>
    <dbReference type="NCBI Taxonomy" id="60516"/>
    <lineage>
        <taxon>Eukaryota</taxon>
        <taxon>Metazoa</taxon>
        <taxon>Spiralia</taxon>
        <taxon>Lophotrochozoa</taxon>
        <taxon>Platyhelminthes</taxon>
        <taxon>Cestoda</taxon>
        <taxon>Eucestoda</taxon>
        <taxon>Diphyllobothriidea</taxon>
        <taxon>Diphyllobothriidae</taxon>
        <taxon>Dibothriocephalus</taxon>
    </lineage>
</organism>
<evidence type="ECO:0000313" key="3">
    <source>
        <dbReference type="EMBL" id="VDN11423.1"/>
    </source>
</evidence>
<gene>
    <name evidence="3" type="ORF">DILT_LOCUS7254</name>
</gene>
<accession>A0A3P7LKR3</accession>
<keyword evidence="2" id="KW-0812">Transmembrane</keyword>
<reference evidence="3 4" key="1">
    <citation type="submission" date="2018-11" db="EMBL/GenBank/DDBJ databases">
        <authorList>
            <consortium name="Pathogen Informatics"/>
        </authorList>
    </citation>
    <scope>NUCLEOTIDE SEQUENCE [LARGE SCALE GENOMIC DNA]</scope>
</reference>
<protein>
    <submittedName>
        <fullName evidence="3">Uncharacterized protein</fullName>
    </submittedName>
</protein>
<sequence length="112" mass="12310">METLKMSKAEEESTGSTKEDEEDSLKYITRQNKCLLCLRDNVFTLVTLGGVGVGFALGFGVRAAKPSPEAVDWIGEFYLLLGDVLFSGLPTDCKTSCEFSRVIVSTWLFAET</sequence>
<feature type="region of interest" description="Disordered" evidence="1">
    <location>
        <begin position="1"/>
        <end position="23"/>
    </location>
</feature>
<keyword evidence="4" id="KW-1185">Reference proteome</keyword>
<evidence type="ECO:0000256" key="2">
    <source>
        <dbReference type="SAM" id="Phobius"/>
    </source>
</evidence>
<feature type="compositionally biased region" description="Basic and acidic residues" evidence="1">
    <location>
        <begin position="1"/>
        <end position="11"/>
    </location>
</feature>